<evidence type="ECO:0000313" key="2">
    <source>
        <dbReference type="Proteomes" id="UP000887116"/>
    </source>
</evidence>
<dbReference type="EMBL" id="BMAO01010775">
    <property type="protein sequence ID" value="GFQ69426.1"/>
    <property type="molecule type" value="Genomic_DNA"/>
</dbReference>
<sequence length="356" mass="39802">MAPRELSELTVLSRRKSHLLGQITRIKNCLENVDSPLNQAGLKNKLASLYEIKGKIDALRTESYNVLSDEEFPNFESSLDKMEEDADNLESSSGVIHDQSVANSPLEPCTPTTVCLYNEVGERSVLLSMAKVEVHSPAWVCVSMIAILDSGSQQNVCSFQAANVLGLKKQYFCATIAGVSGSCFSVRKRVSTEISNGGSFKRKLNFLLVPEITGCVPTQPFDLTKMNLPQNITYADAEFNIPKRIDILLGGEIFYELLKSKQIKLQDNSIILQDSVFGYIVTGFIQNDQSNYYFCNFIQDQVDKDLTKFWDLEPIGIKEESNCEPDDQAIQHFKSSVRFKSGRYEVGFPGKEINKS</sequence>
<accession>A0A8X6KCB3</accession>
<dbReference type="Proteomes" id="UP000887116">
    <property type="component" value="Unassembled WGS sequence"/>
</dbReference>
<reference evidence="1" key="1">
    <citation type="submission" date="2020-07" db="EMBL/GenBank/DDBJ databases">
        <title>Multicomponent nature underlies the extraordinary mechanical properties of spider dragline silk.</title>
        <authorList>
            <person name="Kono N."/>
            <person name="Nakamura H."/>
            <person name="Mori M."/>
            <person name="Yoshida Y."/>
            <person name="Ohtoshi R."/>
            <person name="Malay A.D."/>
            <person name="Moran D.A.P."/>
            <person name="Tomita M."/>
            <person name="Numata K."/>
            <person name="Arakawa K."/>
        </authorList>
    </citation>
    <scope>NUCLEOTIDE SEQUENCE</scope>
</reference>
<proteinExistence type="predicted"/>
<gene>
    <name evidence="1" type="primary">AVEN_208132_1</name>
    <name evidence="1" type="ORF">TNCT_189061</name>
</gene>
<name>A0A8X6KCB3_TRICU</name>
<protein>
    <submittedName>
        <fullName evidence="1">DUF1758 domain-containing protein</fullName>
    </submittedName>
</protein>
<dbReference type="OrthoDB" id="6433130at2759"/>
<dbReference type="AlphaFoldDB" id="A0A8X6KCB3"/>
<evidence type="ECO:0000313" key="1">
    <source>
        <dbReference type="EMBL" id="GFQ69426.1"/>
    </source>
</evidence>
<organism evidence="1 2">
    <name type="scientific">Trichonephila clavata</name>
    <name type="common">Joro spider</name>
    <name type="synonym">Nephila clavata</name>
    <dbReference type="NCBI Taxonomy" id="2740835"/>
    <lineage>
        <taxon>Eukaryota</taxon>
        <taxon>Metazoa</taxon>
        <taxon>Ecdysozoa</taxon>
        <taxon>Arthropoda</taxon>
        <taxon>Chelicerata</taxon>
        <taxon>Arachnida</taxon>
        <taxon>Araneae</taxon>
        <taxon>Araneomorphae</taxon>
        <taxon>Entelegynae</taxon>
        <taxon>Araneoidea</taxon>
        <taxon>Nephilidae</taxon>
        <taxon>Trichonephila</taxon>
    </lineage>
</organism>
<keyword evidence="2" id="KW-1185">Reference proteome</keyword>
<comment type="caution">
    <text evidence="1">The sequence shown here is derived from an EMBL/GenBank/DDBJ whole genome shotgun (WGS) entry which is preliminary data.</text>
</comment>